<protein>
    <submittedName>
        <fullName evidence="1">Uncharacterized protein</fullName>
    </submittedName>
</protein>
<reference evidence="1 2" key="1">
    <citation type="submission" date="2022-03" db="EMBL/GenBank/DDBJ databases">
        <title>Genome data of Colletotrichum spp.</title>
        <authorList>
            <person name="Utami Y.D."/>
            <person name="Hiruma K."/>
        </authorList>
    </citation>
    <scope>NUCLEOTIDE SEQUENCE [LARGE SCALE GENOMIC DNA]</scope>
    <source>
        <strain evidence="1 2">MAFF 239500</strain>
    </source>
</reference>
<dbReference type="RefSeq" id="XP_049123863.1">
    <property type="nucleotide sequence ID" value="XM_049267906.1"/>
</dbReference>
<keyword evidence="2" id="KW-1185">Reference proteome</keyword>
<accession>A0AA37NYU5</accession>
<dbReference type="EMBL" id="BQXU01000003">
    <property type="protein sequence ID" value="GKT41513.1"/>
    <property type="molecule type" value="Genomic_DNA"/>
</dbReference>
<sequence length="113" mass="13342">MRGAQHHTPFARWLVTCVEEVLIEEEADLIRQAINARFIVNNDLSRITADTNGDTLPEIFWWPQWPNRDILRELAWRLPDLKHEVALACIVANYQDVFDELRVWHSHWQAEVA</sequence>
<comment type="caution">
    <text evidence="1">The sequence shown here is derived from an EMBL/GenBank/DDBJ whole genome shotgun (WGS) entry which is preliminary data.</text>
</comment>
<name>A0AA37NYU5_9PEZI</name>
<organism evidence="1 2">
    <name type="scientific">Colletotrichum spaethianum</name>
    <dbReference type="NCBI Taxonomy" id="700344"/>
    <lineage>
        <taxon>Eukaryota</taxon>
        <taxon>Fungi</taxon>
        <taxon>Dikarya</taxon>
        <taxon>Ascomycota</taxon>
        <taxon>Pezizomycotina</taxon>
        <taxon>Sordariomycetes</taxon>
        <taxon>Hypocreomycetidae</taxon>
        <taxon>Glomerellales</taxon>
        <taxon>Glomerellaceae</taxon>
        <taxon>Colletotrichum</taxon>
        <taxon>Colletotrichum spaethianum species complex</taxon>
    </lineage>
</organism>
<gene>
    <name evidence="1" type="ORF">ColSpa_01694</name>
</gene>
<evidence type="ECO:0000313" key="1">
    <source>
        <dbReference type="EMBL" id="GKT41513.1"/>
    </source>
</evidence>
<dbReference type="AlphaFoldDB" id="A0AA37NYU5"/>
<evidence type="ECO:0000313" key="2">
    <source>
        <dbReference type="Proteomes" id="UP001055115"/>
    </source>
</evidence>
<dbReference type="Proteomes" id="UP001055115">
    <property type="component" value="Unassembled WGS sequence"/>
</dbReference>
<dbReference type="GeneID" id="73322496"/>
<proteinExistence type="predicted"/>